<dbReference type="InterPro" id="IPR008254">
    <property type="entry name" value="Flavodoxin/NO_synth"/>
</dbReference>
<feature type="transmembrane region" description="Helical" evidence="5">
    <location>
        <begin position="12"/>
        <end position="33"/>
    </location>
</feature>
<evidence type="ECO:0000256" key="3">
    <source>
        <dbReference type="ARBA" id="ARBA00022643"/>
    </source>
</evidence>
<dbReference type="InterPro" id="IPR001433">
    <property type="entry name" value="OxRdtase_FAD/NAD-bd"/>
</dbReference>
<protein>
    <submittedName>
        <fullName evidence="7">PepSY domain-containing protein</fullName>
    </submittedName>
</protein>
<keyword evidence="5" id="KW-0812">Transmembrane</keyword>
<keyword evidence="3" id="KW-0288">FMN</keyword>
<feature type="transmembrane region" description="Helical" evidence="5">
    <location>
        <begin position="172"/>
        <end position="197"/>
    </location>
</feature>
<evidence type="ECO:0000313" key="7">
    <source>
        <dbReference type="EMBL" id="NYA70342.1"/>
    </source>
</evidence>
<dbReference type="GO" id="GO:0005829">
    <property type="term" value="C:cytosol"/>
    <property type="evidence" value="ECO:0007669"/>
    <property type="project" value="TreeGrafter"/>
</dbReference>
<dbReference type="AlphaFoldDB" id="A0A7Y8Y0X1"/>
<dbReference type="SUPFAM" id="SSF52343">
    <property type="entry name" value="Ferredoxin reductase-like, C-terminal NADP-linked domain"/>
    <property type="match status" value="1"/>
</dbReference>
<reference evidence="7 8" key="1">
    <citation type="submission" date="2020-07" db="EMBL/GenBank/DDBJ databases">
        <authorList>
            <person name="Sun Q."/>
        </authorList>
    </citation>
    <scope>NUCLEOTIDE SEQUENCE [LARGE SCALE GENOMIC DNA]</scope>
    <source>
        <strain evidence="7 8">MAH-1</strain>
    </source>
</reference>
<dbReference type="PANTHER" id="PTHR19384:SF128">
    <property type="entry name" value="NADPH OXIDOREDUCTASE A"/>
    <property type="match status" value="1"/>
</dbReference>
<keyword evidence="5" id="KW-1133">Transmembrane helix</keyword>
<dbReference type="RefSeq" id="WP_176005156.1">
    <property type="nucleotide sequence ID" value="NZ_JABWMI010000006.1"/>
</dbReference>
<dbReference type="GO" id="GO:0010181">
    <property type="term" value="F:FMN binding"/>
    <property type="evidence" value="ECO:0007669"/>
    <property type="project" value="InterPro"/>
</dbReference>
<evidence type="ECO:0000256" key="4">
    <source>
        <dbReference type="ARBA" id="ARBA00023192"/>
    </source>
</evidence>
<name>A0A7Y8Y0X1_9FLAO</name>
<evidence type="ECO:0000256" key="2">
    <source>
        <dbReference type="ARBA" id="ARBA00022630"/>
    </source>
</evidence>
<accession>A0A7Y8Y0X1</accession>
<dbReference type="PROSITE" id="PS50902">
    <property type="entry name" value="FLAVODOXIN_LIKE"/>
    <property type="match status" value="1"/>
</dbReference>
<dbReference type="InterPro" id="IPR017938">
    <property type="entry name" value="Riboflavin_synthase-like_b-brl"/>
</dbReference>
<comment type="cofactor">
    <cofactor evidence="1">
        <name>FMN</name>
        <dbReference type="ChEBI" id="CHEBI:58210"/>
    </cofactor>
</comment>
<proteinExistence type="predicted"/>
<dbReference type="PANTHER" id="PTHR19384">
    <property type="entry name" value="NITRIC OXIDE SYNTHASE-RELATED"/>
    <property type="match status" value="1"/>
</dbReference>
<keyword evidence="4" id="KW-0198">Cysteine biosynthesis</keyword>
<dbReference type="Pfam" id="PF00258">
    <property type="entry name" value="Flavodoxin_1"/>
    <property type="match status" value="1"/>
</dbReference>
<feature type="transmembrane region" description="Helical" evidence="5">
    <location>
        <begin position="298"/>
        <end position="323"/>
    </location>
</feature>
<dbReference type="Proteomes" id="UP000535020">
    <property type="component" value="Unassembled WGS sequence"/>
</dbReference>
<organism evidence="7 8">
    <name type="scientific">Flavobacterium agri</name>
    <dbReference type="NCBI Taxonomy" id="2743471"/>
    <lineage>
        <taxon>Bacteria</taxon>
        <taxon>Pseudomonadati</taxon>
        <taxon>Bacteroidota</taxon>
        <taxon>Flavobacteriia</taxon>
        <taxon>Flavobacteriales</taxon>
        <taxon>Flavobacteriaceae</taxon>
        <taxon>Flavobacterium</taxon>
    </lineage>
</organism>
<comment type="caution">
    <text evidence="7">The sequence shown here is derived from an EMBL/GenBank/DDBJ whole genome shotgun (WGS) entry which is preliminary data.</text>
</comment>
<dbReference type="InterPro" id="IPR029039">
    <property type="entry name" value="Flavoprotein-like_sf"/>
</dbReference>
<keyword evidence="4" id="KW-0028">Amino-acid biosynthesis</keyword>
<evidence type="ECO:0000313" key="8">
    <source>
        <dbReference type="Proteomes" id="UP000535020"/>
    </source>
</evidence>
<feature type="transmembrane region" description="Helical" evidence="5">
    <location>
        <begin position="130"/>
        <end position="151"/>
    </location>
</feature>
<dbReference type="Pfam" id="PF03929">
    <property type="entry name" value="PepSY_TM"/>
    <property type="match status" value="1"/>
</dbReference>
<sequence length="730" mass="82998">MTISIWRYSHLALAVSSFLFILLASITGLILAFEPVSDSLKPYALRNLDQITLAETIANAQKNYDEVIEIKIEKNRFVQANVIPEDGQSLKIYLDPKTGKSIGNAENDNEFFQFVTTLHRSLFLHGLGRFFMGLTAFLLFLIALTGSILVIKRQRKLSKFFSKVVRENGFQFYHVIFGRLWLIPILIISVTGVFLTFNEFEVFEKPETKLQIDYDNVKSEPKIKIHEFGTFQKTKLSDVVSVEFPFSDDIEDAFTVKLHDREIIVNQFTGEILAENLSPSIKNYVDLSLDLHTGRANIIWALVLAVASINILFFIYSGFAMTLKRRSAKTRNKFKAEQAEFIVLAGSENGSTMRFAKAFHESLLKKGQSSFFAELNDYQTFESAKHIIVITATYGNGEAPTNAKKALAAIEKHTQTQPVHFSIVGFGSHAYPDFCQFAYDLYNRMSLEENLNAFLEIRTVNDKSIEAFSEWASEWSNKAGIDLELDLESAKAKPKKLQKFRVVEKTECEIDGSFLVKFEPKKKKAFRSGDLLNVYPANDHRERQYSVGKVANLVQLSIKRHEFGLGSTFLYDLEIEQTIEARIVANDPFHFDPNAKQTVLISNGTGIAPFLGMIDENDAKHECHLYCGFREKRSFEPYRAFIDKQTAKRKLTRLHLAYSRHGEKQYVKDLLEKDSGFVASVLKNNGNVMICGSLAMQNNVLELLSKICESELKKPLSHFQANGQIKMDCY</sequence>
<keyword evidence="8" id="KW-1185">Reference proteome</keyword>
<dbReference type="GO" id="GO:0016491">
    <property type="term" value="F:oxidoreductase activity"/>
    <property type="evidence" value="ECO:0007669"/>
    <property type="project" value="InterPro"/>
</dbReference>
<keyword evidence="2" id="KW-0285">Flavoprotein</keyword>
<dbReference type="GO" id="GO:0050660">
    <property type="term" value="F:flavin adenine dinucleotide binding"/>
    <property type="evidence" value="ECO:0007669"/>
    <property type="project" value="TreeGrafter"/>
</dbReference>
<gene>
    <name evidence="7" type="ORF">HZF10_05375</name>
</gene>
<dbReference type="GO" id="GO:0019344">
    <property type="term" value="P:cysteine biosynthetic process"/>
    <property type="evidence" value="ECO:0007669"/>
    <property type="project" value="UniProtKB-KW"/>
</dbReference>
<dbReference type="InterPro" id="IPR005625">
    <property type="entry name" value="PepSY-ass_TM"/>
</dbReference>
<evidence type="ECO:0000259" key="6">
    <source>
        <dbReference type="PROSITE" id="PS50902"/>
    </source>
</evidence>
<dbReference type="EMBL" id="JACBJI010000002">
    <property type="protein sequence ID" value="NYA70342.1"/>
    <property type="molecule type" value="Genomic_DNA"/>
</dbReference>
<feature type="domain" description="Flavodoxin-like" evidence="6">
    <location>
        <begin position="341"/>
        <end position="476"/>
    </location>
</feature>
<dbReference type="SUPFAM" id="SSF63380">
    <property type="entry name" value="Riboflavin synthase domain-like"/>
    <property type="match status" value="1"/>
</dbReference>
<evidence type="ECO:0000256" key="5">
    <source>
        <dbReference type="SAM" id="Phobius"/>
    </source>
</evidence>
<keyword evidence="5" id="KW-0472">Membrane</keyword>
<dbReference type="Gene3D" id="3.40.50.360">
    <property type="match status" value="1"/>
</dbReference>
<dbReference type="InterPro" id="IPR039261">
    <property type="entry name" value="FNR_nucleotide-bd"/>
</dbReference>
<dbReference type="Pfam" id="PF00175">
    <property type="entry name" value="NAD_binding_1"/>
    <property type="match status" value="1"/>
</dbReference>
<dbReference type="SUPFAM" id="SSF52218">
    <property type="entry name" value="Flavoproteins"/>
    <property type="match status" value="1"/>
</dbReference>
<evidence type="ECO:0000256" key="1">
    <source>
        <dbReference type="ARBA" id="ARBA00001917"/>
    </source>
</evidence>
<dbReference type="Gene3D" id="3.40.50.80">
    <property type="entry name" value="Nucleotide-binding domain of ferredoxin-NADP reductase (FNR) module"/>
    <property type="match status" value="1"/>
</dbReference>